<protein>
    <submittedName>
        <fullName evidence="3">Glycosyl hydrolase family 65 central catalytic domain/Glycosyl hydrolase family 65, C-terminal domain/Haloacid dehalogenase-like hydrolase, putative</fullName>
    </submittedName>
</protein>
<evidence type="ECO:0000259" key="2">
    <source>
        <dbReference type="Pfam" id="PF03633"/>
    </source>
</evidence>
<evidence type="ECO:0000259" key="1">
    <source>
        <dbReference type="Pfam" id="PF03632"/>
    </source>
</evidence>
<dbReference type="EMBL" id="LR877148">
    <property type="protein sequence ID" value="CAD2214989.1"/>
    <property type="molecule type" value="Genomic_DNA"/>
</dbReference>
<sequence length="770" mass="87718">MVSIIEEKQRHLAPFWENFNVDLQLQDELTPNRTRLSLLYNAFRLFEVSQNLENGLAASGYSVSGDGLLYRLCDYIYFCLYYIATAPDCALQLIKSLHKMLAVCRKNAEDLCLPGGAVFPMVTIKGTNCRSYSNYNNTRLPINAYIGKMIAAFFAAVEAVSEEDRLLLMELMLETARVWLSMGEWVEGRTYFRLENIAGADEYNSSVSGNFFIHLSAKDHLNRAVDLLAANEKLLGTEKIDALLEKINMTREELEEMKEASKAIVVRKSDRLGIYMVHDYFDKLATWKGGAQHPLSSNYHPLAIYRHKVVDLPEVLMGLLLHDTLFEPTDFEQNYNYYLPLCTFDSPESMGIFAISQCRARGEFAQPIPFLKSLANLDLDDIIYSADEGLHFGSMALSLNTLIYGLGGVSFADGQLFVSPILPAGVASLRFSVCFRGCVLSVVLNEKELVYELKSGDSLRFIHGQQRLRVHLHTKYRRFEALSKMVIPRASFSLVSQFDGAVFLADSLFLNLYEYNYVSWYRVLETLFDTYRALQNKTIAPLSPHEFIQKVVYQTESSEIAFSGIHNILLSRGIDLELGTPDDAEIVETRYGLANAKLAEMTEMLEKDPPQINPELYHLLQSLETNKISMAIVTYSRSLKQLMSSDAHNLSRYFITHIDGEEAHDRHIKSRPHVDLYLRAAEKLHVVPERCLVFAHHLDRDYAAEEMARFRMFLDIEDPFVSSREELSAYPTLSEEYCEKHNRDNPVVCRLLLNKMPSTVNHLEDVVDGL</sequence>
<dbReference type="Proteomes" id="UP000515908">
    <property type="component" value="Chromosome 04"/>
</dbReference>
<dbReference type="Gene3D" id="2.60.420.10">
    <property type="entry name" value="Maltose phosphorylase, domain 3"/>
    <property type="match status" value="1"/>
</dbReference>
<dbReference type="SUPFAM" id="SSF56784">
    <property type="entry name" value="HAD-like"/>
    <property type="match status" value="1"/>
</dbReference>
<dbReference type="InterPro" id="IPR005194">
    <property type="entry name" value="Glyco_hydro_65_C"/>
</dbReference>
<dbReference type="OrthoDB" id="276388at2759"/>
<proteinExistence type="predicted"/>
<evidence type="ECO:0000313" key="3">
    <source>
        <dbReference type="EMBL" id="CAD2214989.1"/>
    </source>
</evidence>
<dbReference type="PANTHER" id="PTHR11051:SF15">
    <property type="entry name" value="GLYCOSYL HYDROLASE"/>
    <property type="match status" value="1"/>
</dbReference>
<dbReference type="InterPro" id="IPR023214">
    <property type="entry name" value="HAD_sf"/>
</dbReference>
<keyword evidence="4" id="KW-1185">Reference proteome</keyword>
<dbReference type="VEuPathDB" id="TriTrypDB:ADEAN_000244200"/>
<dbReference type="GO" id="GO:0004553">
    <property type="term" value="F:hydrolase activity, hydrolyzing O-glycosyl compounds"/>
    <property type="evidence" value="ECO:0007669"/>
    <property type="project" value="TreeGrafter"/>
</dbReference>
<dbReference type="InterPro" id="IPR008928">
    <property type="entry name" value="6-hairpin_glycosidase_sf"/>
</dbReference>
<evidence type="ECO:0000313" key="4">
    <source>
        <dbReference type="Proteomes" id="UP000515908"/>
    </source>
</evidence>
<feature type="domain" description="Glycoside hydrolase family 65 central catalytic" evidence="1">
    <location>
        <begin position="76"/>
        <end position="399"/>
    </location>
</feature>
<dbReference type="Gene3D" id="1.50.10.10">
    <property type="match status" value="1"/>
</dbReference>
<dbReference type="InterPro" id="IPR005195">
    <property type="entry name" value="Glyco_hydro_65_M"/>
</dbReference>
<dbReference type="AlphaFoldDB" id="A0A7G2C5W3"/>
<keyword evidence="3" id="KW-0378">Hydrolase</keyword>
<reference evidence="3 4" key="1">
    <citation type="submission" date="2020-08" db="EMBL/GenBank/DDBJ databases">
        <authorList>
            <person name="Newling K."/>
            <person name="Davey J."/>
            <person name="Forrester S."/>
        </authorList>
    </citation>
    <scope>NUCLEOTIDE SEQUENCE [LARGE SCALE GENOMIC DNA]</scope>
    <source>
        <strain evidence="4">Crithidia deanei Carvalho (ATCC PRA-265)</strain>
    </source>
</reference>
<dbReference type="InterPro" id="IPR012341">
    <property type="entry name" value="6hp_glycosidase-like_sf"/>
</dbReference>
<dbReference type="CDD" id="cd07505">
    <property type="entry name" value="HAD_BPGM-like"/>
    <property type="match status" value="1"/>
</dbReference>
<dbReference type="Pfam" id="PF03633">
    <property type="entry name" value="Glyco_hydro_65C"/>
    <property type="match status" value="1"/>
</dbReference>
<dbReference type="InterPro" id="IPR036412">
    <property type="entry name" value="HAD-like_sf"/>
</dbReference>
<dbReference type="PANTHER" id="PTHR11051">
    <property type="entry name" value="GLYCOSYL HYDROLASE-RELATED"/>
    <property type="match status" value="1"/>
</dbReference>
<organism evidence="3 4">
    <name type="scientific">Angomonas deanei</name>
    <dbReference type="NCBI Taxonomy" id="59799"/>
    <lineage>
        <taxon>Eukaryota</taxon>
        <taxon>Discoba</taxon>
        <taxon>Euglenozoa</taxon>
        <taxon>Kinetoplastea</taxon>
        <taxon>Metakinetoplastina</taxon>
        <taxon>Trypanosomatida</taxon>
        <taxon>Trypanosomatidae</taxon>
        <taxon>Strigomonadinae</taxon>
        <taxon>Angomonas</taxon>
    </lineage>
</organism>
<name>A0A7G2C5W3_9TRYP</name>
<feature type="domain" description="Glycoside hydrolase family 65 C-terminal" evidence="2">
    <location>
        <begin position="411"/>
        <end position="470"/>
    </location>
</feature>
<accession>A0A7G2C5W3</accession>
<dbReference type="Gene3D" id="3.40.50.1000">
    <property type="entry name" value="HAD superfamily/HAD-like"/>
    <property type="match status" value="1"/>
</dbReference>
<dbReference type="SUPFAM" id="SSF48208">
    <property type="entry name" value="Six-hairpin glycosidases"/>
    <property type="match status" value="1"/>
</dbReference>
<dbReference type="Pfam" id="PF03632">
    <property type="entry name" value="Glyco_hydro_65m"/>
    <property type="match status" value="1"/>
</dbReference>
<gene>
    <name evidence="3" type="ORF">ADEAN_000244200</name>
</gene>
<dbReference type="InterPro" id="IPR023198">
    <property type="entry name" value="PGP-like_dom2"/>
</dbReference>
<dbReference type="Gene3D" id="1.10.150.240">
    <property type="entry name" value="Putative phosphatase, domain 2"/>
    <property type="match status" value="1"/>
</dbReference>
<dbReference type="GO" id="GO:0005975">
    <property type="term" value="P:carbohydrate metabolic process"/>
    <property type="evidence" value="ECO:0007669"/>
    <property type="project" value="InterPro"/>
</dbReference>